<protein>
    <recommendedName>
        <fullName evidence="1">Dynamin N-terminal domain-containing protein</fullName>
    </recommendedName>
</protein>
<dbReference type="Gene3D" id="3.40.50.300">
    <property type="entry name" value="P-loop containing nucleotide triphosphate hydrolases"/>
    <property type="match status" value="1"/>
</dbReference>
<keyword evidence="3" id="KW-1185">Reference proteome</keyword>
<dbReference type="Proteomes" id="UP000290365">
    <property type="component" value="Chromosome"/>
</dbReference>
<reference evidence="2 3" key="1">
    <citation type="submission" date="2019-01" db="EMBL/GenBank/DDBJ databases">
        <title>Ktedonosporobacter rubrisoli SCAWS-G2.</title>
        <authorList>
            <person name="Huang Y."/>
            <person name="Yan B."/>
        </authorList>
    </citation>
    <scope>NUCLEOTIDE SEQUENCE [LARGE SCALE GENOMIC DNA]</scope>
    <source>
        <strain evidence="2 3">SCAWS-G2</strain>
    </source>
</reference>
<name>A0A4P6JSI4_KTERU</name>
<dbReference type="InterPro" id="IPR027417">
    <property type="entry name" value="P-loop_NTPase"/>
</dbReference>
<sequence length="807" mass="91864">MDQYFPADLADKNQKLAAWKKQLLRALACAEIFERPQLQMIEAQQVLRLRHHLAEAAHALDFTREYTVKIIGHAGAGKSTLLAAMIGRDIFPRLAGGAVTGVRTRIRLCHEQEAEEMRIHFLTRAAFDDMLKQTQQSIQQAPNPRMREALATEHSILLKASETFAERYLKDEPYCQVIPRERWKEESSRYIEEPPRASQEPRLIRLIDYVEYTVHTNPHSILPPGSVLVDLPGGSAGQLRHDAILREELNDVDAVILVIGNNRFGDDDRTQRIFDLVRRKIVQGRSPEVAAHMLFLAVTHWDEINSAASLDKAVGSLRALLRDLPPNYNSYHHHGPSNNHFFYPLRCLDALLATLGIEKQKLDEDRLQEGRDYAGRVLSVYPELLEIDSTLPTTASAQDFQKVTTKQHDAMLRFSGLPELARDLQAFLTSNRYEVQLRQAETQLAMALQHLEDLCWDHLNNLGVHSRDLQELQQEMDLRKSKRGVGRFEQLNKRTGEMHTAWSEALSQFDTMISTDDNPFHHALATAHERAARRVKIRIMQGHFDQCIKVSSGSQAASPAMEIGTRWVDIDGWSLIKELRSSFSAALERELNEPARALAEAFLIPIAHKEEIDGTLDISRVALGEFGGDLDEIQKAYNKLKRSIREKARDVCLYVSIGELLNEEKYAPTKDDPTVSALYRLASTPSKPDDVVQSARQLMGPILDVICGNLARSTERRIAHLFRYELDKLEKRLMYDSTRLDTPPNEIPGIFSDLVNSLYSLLTERVLTSENLRQQLDILQAQREASVDCWVELLSDTEMLRMAYRQN</sequence>
<accession>A0A4P6JSI4</accession>
<feature type="domain" description="Dynamin N-terminal" evidence="1">
    <location>
        <begin position="70"/>
        <end position="263"/>
    </location>
</feature>
<organism evidence="2 3">
    <name type="scientific">Ktedonosporobacter rubrisoli</name>
    <dbReference type="NCBI Taxonomy" id="2509675"/>
    <lineage>
        <taxon>Bacteria</taxon>
        <taxon>Bacillati</taxon>
        <taxon>Chloroflexota</taxon>
        <taxon>Ktedonobacteria</taxon>
        <taxon>Ktedonobacterales</taxon>
        <taxon>Ktedonosporobacteraceae</taxon>
        <taxon>Ktedonosporobacter</taxon>
    </lineage>
</organism>
<evidence type="ECO:0000259" key="1">
    <source>
        <dbReference type="Pfam" id="PF00350"/>
    </source>
</evidence>
<dbReference type="InterPro" id="IPR045063">
    <property type="entry name" value="Dynamin_N"/>
</dbReference>
<dbReference type="KEGG" id="kbs:EPA93_20230"/>
<dbReference type="OrthoDB" id="135116at2"/>
<evidence type="ECO:0000313" key="3">
    <source>
        <dbReference type="Proteomes" id="UP000290365"/>
    </source>
</evidence>
<dbReference type="EMBL" id="CP035758">
    <property type="protein sequence ID" value="QBD78200.1"/>
    <property type="molecule type" value="Genomic_DNA"/>
</dbReference>
<proteinExistence type="predicted"/>
<gene>
    <name evidence="2" type="ORF">EPA93_20230</name>
</gene>
<evidence type="ECO:0000313" key="2">
    <source>
        <dbReference type="EMBL" id="QBD78200.1"/>
    </source>
</evidence>
<dbReference type="SUPFAM" id="SSF52540">
    <property type="entry name" value="P-loop containing nucleoside triphosphate hydrolases"/>
    <property type="match status" value="1"/>
</dbReference>
<dbReference type="Pfam" id="PF00350">
    <property type="entry name" value="Dynamin_N"/>
    <property type="match status" value="1"/>
</dbReference>
<dbReference type="AlphaFoldDB" id="A0A4P6JSI4"/>